<keyword evidence="3" id="KW-1185">Reference proteome</keyword>
<dbReference type="AlphaFoldDB" id="A0AA41ZMK2"/>
<proteinExistence type="predicted"/>
<evidence type="ECO:0000313" key="2">
    <source>
        <dbReference type="EMBL" id="MCX2524981.1"/>
    </source>
</evidence>
<dbReference type="EMBL" id="JAPIVE010000003">
    <property type="protein sequence ID" value="MCX2524981.1"/>
    <property type="molecule type" value="Genomic_DNA"/>
</dbReference>
<evidence type="ECO:0000256" key="1">
    <source>
        <dbReference type="SAM" id="Phobius"/>
    </source>
</evidence>
<organism evidence="2 3">
    <name type="scientific">Larsenimonas rhizosphaerae</name>
    <dbReference type="NCBI Taxonomy" id="2944682"/>
    <lineage>
        <taxon>Bacteria</taxon>
        <taxon>Pseudomonadati</taxon>
        <taxon>Pseudomonadota</taxon>
        <taxon>Gammaproteobacteria</taxon>
        <taxon>Oceanospirillales</taxon>
        <taxon>Halomonadaceae</taxon>
        <taxon>Larsenimonas</taxon>
    </lineage>
</organism>
<reference evidence="2" key="1">
    <citation type="submission" date="2022-11" db="EMBL/GenBank/DDBJ databases">
        <title>Larsenimonas rhizosphaerae sp. nov., isolated from a tidal mudflat.</title>
        <authorList>
            <person name="Lee S.D."/>
            <person name="Kim I.S."/>
        </authorList>
    </citation>
    <scope>NUCLEOTIDE SEQUENCE</scope>
    <source>
        <strain evidence="2">GH2-1</strain>
    </source>
</reference>
<dbReference type="Proteomes" id="UP001165678">
    <property type="component" value="Unassembled WGS sequence"/>
</dbReference>
<protein>
    <recommendedName>
        <fullName evidence="4">DUF3311 domain-containing protein</fullName>
    </recommendedName>
</protein>
<keyword evidence="1" id="KW-0472">Membrane</keyword>
<feature type="transmembrane region" description="Helical" evidence="1">
    <location>
        <begin position="15"/>
        <end position="34"/>
    </location>
</feature>
<sequence length="77" mass="8543">MRELPEGVRPLTRRGWWFLALFIGVIGLGLWPVMGWVNRPIIVLGLPAVGAWAYLVVALSTLVMVAGNRWLVGDDDD</sequence>
<evidence type="ECO:0000313" key="3">
    <source>
        <dbReference type="Proteomes" id="UP001165678"/>
    </source>
</evidence>
<accession>A0AA41ZMK2</accession>
<dbReference type="RefSeq" id="WP_265896596.1">
    <property type="nucleotide sequence ID" value="NZ_JAPIVE010000003.1"/>
</dbReference>
<keyword evidence="1" id="KW-0812">Transmembrane</keyword>
<feature type="transmembrane region" description="Helical" evidence="1">
    <location>
        <begin position="41"/>
        <end position="67"/>
    </location>
</feature>
<evidence type="ECO:0008006" key="4">
    <source>
        <dbReference type="Google" id="ProtNLM"/>
    </source>
</evidence>
<keyword evidence="1" id="KW-1133">Transmembrane helix</keyword>
<comment type="caution">
    <text evidence="2">The sequence shown here is derived from an EMBL/GenBank/DDBJ whole genome shotgun (WGS) entry which is preliminary data.</text>
</comment>
<gene>
    <name evidence="2" type="ORF">OQ287_12075</name>
</gene>
<name>A0AA41ZMK2_9GAMM</name>